<evidence type="ECO:0000256" key="1">
    <source>
        <dbReference type="ARBA" id="ARBA00022614"/>
    </source>
</evidence>
<dbReference type="GO" id="GO:0005886">
    <property type="term" value="C:plasma membrane"/>
    <property type="evidence" value="ECO:0007669"/>
    <property type="project" value="TreeGrafter"/>
</dbReference>
<dbReference type="AlphaFoldDB" id="H3DAH3"/>
<proteinExistence type="predicted"/>
<accession>H3DAH3</accession>
<reference evidence="4" key="3">
    <citation type="submission" date="2025-09" db="UniProtKB">
        <authorList>
            <consortium name="Ensembl"/>
        </authorList>
    </citation>
    <scope>IDENTIFICATION</scope>
</reference>
<sequence length="431" mass="49308">RPESSTMYLLRAVLLLMILASPGASTPCPRACSCPQPTEVHCTFRSLAVIPPAVPKYVKRMNLGFNRIHRISEKSLADLRKLELLLIHGNDIHTLPDGVFRDLQSLQLLKMSYNKLTEVSRHTLQGLWSLGRLHLDHNQLEFLHPDAFQGLTSLRLLQLEGNRLQQLHPATFATFTLMGHFQVSTLRHLYLSDNELRLLPSELVASMPQLENLYLHGNPWTCDCHMKWLHNWNKNFPDIQCCGVEYIWETCSSCKVFHDLFNKTFSSSGSAQVYSLRIVKSLSSQTFGWILNISLHFHQSKLTVEVTSFVFLFLGVLKLGLSDEHANEVDLECSLGYNGESTKISWEQVNSLQLASNITLSVDIECPVDRGKYERVWRLIAYYSNVPAHLQRGIMLSKEPYPTYVYRQDSERDALYYTGIKVNIMAQPAWL</sequence>
<evidence type="ECO:0000256" key="2">
    <source>
        <dbReference type="ARBA" id="ARBA00022737"/>
    </source>
</evidence>
<dbReference type="SMART" id="SM00369">
    <property type="entry name" value="LRR_TYP"/>
    <property type="match status" value="5"/>
</dbReference>
<keyword evidence="5" id="KW-1185">Reference proteome</keyword>
<dbReference type="Proteomes" id="UP000007303">
    <property type="component" value="Unassembled WGS sequence"/>
</dbReference>
<dbReference type="InterPro" id="IPR001611">
    <property type="entry name" value="Leu-rich_rpt"/>
</dbReference>
<keyword evidence="2" id="KW-0677">Repeat</keyword>
<name>H3DAH3_TETNG</name>
<dbReference type="SUPFAM" id="SSF52058">
    <property type="entry name" value="L domain-like"/>
    <property type="match status" value="1"/>
</dbReference>
<dbReference type="InterPro" id="IPR003591">
    <property type="entry name" value="Leu-rich_rpt_typical-subtyp"/>
</dbReference>
<organism evidence="4 5">
    <name type="scientific">Tetraodon nigroviridis</name>
    <name type="common">Spotted green pufferfish</name>
    <name type="synonym">Chelonodon nigroviridis</name>
    <dbReference type="NCBI Taxonomy" id="99883"/>
    <lineage>
        <taxon>Eukaryota</taxon>
        <taxon>Metazoa</taxon>
        <taxon>Chordata</taxon>
        <taxon>Craniata</taxon>
        <taxon>Vertebrata</taxon>
        <taxon>Euteleostomi</taxon>
        <taxon>Actinopterygii</taxon>
        <taxon>Neopterygii</taxon>
        <taxon>Teleostei</taxon>
        <taxon>Neoteleostei</taxon>
        <taxon>Acanthomorphata</taxon>
        <taxon>Eupercaria</taxon>
        <taxon>Tetraodontiformes</taxon>
        <taxon>Tetradontoidea</taxon>
        <taxon>Tetraodontidae</taxon>
        <taxon>Tetraodon</taxon>
    </lineage>
</organism>
<reference evidence="5" key="1">
    <citation type="journal article" date="2004" name="Nature">
        <title>Genome duplication in the teleost fish Tetraodon nigroviridis reveals the early vertebrate proto-karyotype.</title>
        <authorList>
            <person name="Jaillon O."/>
            <person name="Aury J.-M."/>
            <person name="Brunet F."/>
            <person name="Petit J.-L."/>
            <person name="Stange-Thomann N."/>
            <person name="Mauceli E."/>
            <person name="Bouneau L."/>
            <person name="Fischer C."/>
            <person name="Ozouf-Costaz C."/>
            <person name="Bernot A."/>
            <person name="Nicaud S."/>
            <person name="Jaffe D."/>
            <person name="Fisher S."/>
            <person name="Lutfalla G."/>
            <person name="Dossat C."/>
            <person name="Segurens B."/>
            <person name="Dasilva C."/>
            <person name="Salanoubat M."/>
            <person name="Levy M."/>
            <person name="Boudet N."/>
            <person name="Castellano S."/>
            <person name="Anthouard V."/>
            <person name="Jubin C."/>
            <person name="Castelli V."/>
            <person name="Katinka M."/>
            <person name="Vacherie B."/>
            <person name="Biemont C."/>
            <person name="Skalli Z."/>
            <person name="Cattolico L."/>
            <person name="Poulain J."/>
            <person name="De Berardinis V."/>
            <person name="Cruaud C."/>
            <person name="Duprat S."/>
            <person name="Brottier P."/>
            <person name="Coutanceau J.-P."/>
            <person name="Gouzy J."/>
            <person name="Parra G."/>
            <person name="Lardier G."/>
            <person name="Chapple C."/>
            <person name="McKernan K.J."/>
            <person name="McEwan P."/>
            <person name="Bosak S."/>
            <person name="Kellis M."/>
            <person name="Volff J.-N."/>
            <person name="Guigo R."/>
            <person name="Zody M.C."/>
            <person name="Mesirov J."/>
            <person name="Lindblad-Toh K."/>
            <person name="Birren B."/>
            <person name="Nusbaum C."/>
            <person name="Kahn D."/>
            <person name="Robinson-Rechavi M."/>
            <person name="Laudet V."/>
            <person name="Schachter V."/>
            <person name="Quetier F."/>
            <person name="Saurin W."/>
            <person name="Scarpelli C."/>
            <person name="Wincker P."/>
            <person name="Lander E.S."/>
            <person name="Weissenbach J."/>
            <person name="Roest Crollius H."/>
        </authorList>
    </citation>
    <scope>NUCLEOTIDE SEQUENCE [LARGE SCALE GENOMIC DNA]</scope>
</reference>
<dbReference type="Gene3D" id="3.80.10.10">
    <property type="entry name" value="Ribonuclease Inhibitor"/>
    <property type="match status" value="2"/>
</dbReference>
<dbReference type="InterPro" id="IPR050541">
    <property type="entry name" value="LRR_TM_domain-containing"/>
</dbReference>
<feature type="signal peptide" evidence="3">
    <location>
        <begin position="1"/>
        <end position="25"/>
    </location>
</feature>
<evidence type="ECO:0000256" key="3">
    <source>
        <dbReference type="SAM" id="SignalP"/>
    </source>
</evidence>
<keyword evidence="1" id="KW-0433">Leucine-rich repeat</keyword>
<dbReference type="HOGENOM" id="CLU_637045_0_0_1"/>
<dbReference type="Ensembl" id="ENSTNIT00000017734.1">
    <property type="protein sequence ID" value="ENSTNIP00000017514.1"/>
    <property type="gene ID" value="ENSTNIG00000014492.1"/>
</dbReference>
<feature type="chain" id="PRO_5003582598" evidence="3">
    <location>
        <begin position="26"/>
        <end position="431"/>
    </location>
</feature>
<keyword evidence="3" id="KW-0732">Signal</keyword>
<evidence type="ECO:0000313" key="4">
    <source>
        <dbReference type="Ensembl" id="ENSTNIP00000017514.1"/>
    </source>
</evidence>
<protein>
    <submittedName>
        <fullName evidence="4">Matrix remodeling associated 5</fullName>
    </submittedName>
</protein>
<reference evidence="4" key="2">
    <citation type="submission" date="2025-08" db="UniProtKB">
        <authorList>
            <consortium name="Ensembl"/>
        </authorList>
    </citation>
    <scope>IDENTIFICATION</scope>
</reference>
<evidence type="ECO:0000313" key="5">
    <source>
        <dbReference type="Proteomes" id="UP000007303"/>
    </source>
</evidence>
<dbReference type="PANTHER" id="PTHR24369:SF163">
    <property type="entry name" value="MATRIX-REMODELING-ASSOCIATED PROTEIN 5"/>
    <property type="match status" value="1"/>
</dbReference>
<dbReference type="GeneTree" id="ENSGT00940000159942"/>
<dbReference type="Pfam" id="PF13855">
    <property type="entry name" value="LRR_8"/>
    <property type="match status" value="1"/>
</dbReference>
<dbReference type="PANTHER" id="PTHR24369">
    <property type="entry name" value="ANTIGEN BSP, PUTATIVE-RELATED"/>
    <property type="match status" value="1"/>
</dbReference>
<dbReference type="Pfam" id="PF00560">
    <property type="entry name" value="LRR_1"/>
    <property type="match status" value="1"/>
</dbReference>
<dbReference type="InterPro" id="IPR032675">
    <property type="entry name" value="LRR_dom_sf"/>
</dbReference>